<dbReference type="Proteomes" id="UP000886883">
    <property type="component" value="Unassembled WGS sequence"/>
</dbReference>
<sequence length="502" mass="52641">MKAEFWIELDGEPVRAAAGTPLGKILEERGGISMPCGGMGRCGKCRVILEGQASPPEEEERRLLGEEALKQGVRLACRVRLEGPCRIRLLREEAPEVLLEAEVRPRKGETFSPLFQTLGAAVDIGTTTLAASLYDNAGRIAQAGRANPQARFGADVISRIEKSLSGEGRALANAVAEGIEGLLVELADSAGCAADSIDTVVIAGNTAMLYLLAQRDPSSLSRAPFAADWLAGEWKEAGELGFRLLKARIYLAPCISAFVGADITAALLAADMGQGGGIRMLADIGTNGEVALRKDGRLFCCSTAAGPAFEGAGLSMGMQGRPGAISHVKADGDGFSVQVIGNVPAAGICGSGVIDAVSALKESGRMDETGYLEDGEVWLTERVKLTQEDIRKVQLAKSAICAGMKAMLDWSGTKPEELCELLVAGGFGSSVDLERAADIGLILPLSPSSVRVCGNAALAGAAMLLTGERTIREAKELAQRAETVNLAANPVFQEAYIEGMYF</sequence>
<dbReference type="Gene3D" id="3.10.20.30">
    <property type="match status" value="1"/>
</dbReference>
<dbReference type="Pfam" id="PF00111">
    <property type="entry name" value="Fer2"/>
    <property type="match status" value="1"/>
</dbReference>
<proteinExistence type="predicted"/>
<dbReference type="Gene3D" id="3.30.420.480">
    <property type="entry name" value="Domain of unknown function (DUF4445)"/>
    <property type="match status" value="1"/>
</dbReference>
<dbReference type="CDD" id="cd00207">
    <property type="entry name" value="fer2"/>
    <property type="match status" value="1"/>
</dbReference>
<dbReference type="InterPro" id="IPR027980">
    <property type="entry name" value="RACo_C"/>
</dbReference>
<dbReference type="AlphaFoldDB" id="A0A9D2MQ01"/>
<reference evidence="4" key="1">
    <citation type="journal article" date="2021" name="PeerJ">
        <title>Extensive microbial diversity within the chicken gut microbiome revealed by metagenomics and culture.</title>
        <authorList>
            <person name="Gilroy R."/>
            <person name="Ravi A."/>
            <person name="Getino M."/>
            <person name="Pursley I."/>
            <person name="Horton D.L."/>
            <person name="Alikhan N.F."/>
            <person name="Baker D."/>
            <person name="Gharbi K."/>
            <person name="Hall N."/>
            <person name="Watson M."/>
            <person name="Adriaenssens E.M."/>
            <person name="Foster-Nyarko E."/>
            <person name="Jarju S."/>
            <person name="Secka A."/>
            <person name="Antonio M."/>
            <person name="Oren A."/>
            <person name="Chaudhuri R.R."/>
            <person name="La Ragione R."/>
            <person name="Hildebrand F."/>
            <person name="Pallen M.J."/>
        </authorList>
    </citation>
    <scope>NUCLEOTIDE SEQUENCE</scope>
    <source>
        <strain evidence="4">USAMLcec3-2134</strain>
    </source>
</reference>
<name>A0A9D2MQ01_9FIRM</name>
<organism evidence="4 5">
    <name type="scientific">Candidatus Eisenbergiella merdigallinarum</name>
    <dbReference type="NCBI Taxonomy" id="2838552"/>
    <lineage>
        <taxon>Bacteria</taxon>
        <taxon>Bacillati</taxon>
        <taxon>Bacillota</taxon>
        <taxon>Clostridia</taxon>
        <taxon>Lachnospirales</taxon>
        <taxon>Lachnospiraceae</taxon>
        <taxon>Eisenbergiella</taxon>
    </lineage>
</organism>
<dbReference type="PANTHER" id="PTHR42895:SF1">
    <property type="entry name" value="IRON-SULFUR CLUSTER PROTEIN"/>
    <property type="match status" value="1"/>
</dbReference>
<feature type="domain" description="RACo-like middle region" evidence="3">
    <location>
        <begin position="118"/>
        <end position="273"/>
    </location>
</feature>
<dbReference type="Pfam" id="PF14574">
    <property type="entry name" value="RACo_C_ter"/>
    <property type="match status" value="1"/>
</dbReference>
<dbReference type="InterPro" id="IPR001041">
    <property type="entry name" value="2Fe-2S_ferredoxin-type"/>
</dbReference>
<feature type="domain" description="RACo C-terminal" evidence="2">
    <location>
        <begin position="279"/>
        <end position="501"/>
    </location>
</feature>
<evidence type="ECO:0000313" key="5">
    <source>
        <dbReference type="Proteomes" id="UP000886883"/>
    </source>
</evidence>
<feature type="domain" description="2Fe-2S ferredoxin-type" evidence="1">
    <location>
        <begin position="9"/>
        <end position="81"/>
    </location>
</feature>
<reference evidence="4" key="2">
    <citation type="submission" date="2021-04" db="EMBL/GenBank/DDBJ databases">
        <authorList>
            <person name="Gilroy R."/>
        </authorList>
    </citation>
    <scope>NUCLEOTIDE SEQUENCE</scope>
    <source>
        <strain evidence="4">USAMLcec3-2134</strain>
    </source>
</reference>
<dbReference type="GO" id="GO:0051536">
    <property type="term" value="F:iron-sulfur cluster binding"/>
    <property type="evidence" value="ECO:0007669"/>
    <property type="project" value="InterPro"/>
</dbReference>
<dbReference type="SUPFAM" id="SSF53067">
    <property type="entry name" value="Actin-like ATPase domain"/>
    <property type="match status" value="1"/>
</dbReference>
<evidence type="ECO:0000259" key="2">
    <source>
        <dbReference type="Pfam" id="PF14574"/>
    </source>
</evidence>
<dbReference type="SUPFAM" id="SSF54292">
    <property type="entry name" value="2Fe-2S ferredoxin-like"/>
    <property type="match status" value="1"/>
</dbReference>
<dbReference type="Pfam" id="PF17651">
    <property type="entry name" value="Raco_middle"/>
    <property type="match status" value="1"/>
</dbReference>
<dbReference type="PANTHER" id="PTHR42895">
    <property type="entry name" value="IRON-SULFUR CLUSTER-BINDING PROTEIN-RELATED"/>
    <property type="match status" value="1"/>
</dbReference>
<dbReference type="InterPro" id="IPR012675">
    <property type="entry name" value="Beta-grasp_dom_sf"/>
</dbReference>
<dbReference type="InterPro" id="IPR042259">
    <property type="entry name" value="Raco-like_middle_sf"/>
</dbReference>
<dbReference type="InterPro" id="IPR043129">
    <property type="entry name" value="ATPase_NBD"/>
</dbReference>
<accession>A0A9D2MQ01</accession>
<dbReference type="EMBL" id="DWXE01000001">
    <property type="protein sequence ID" value="HJB89881.1"/>
    <property type="molecule type" value="Genomic_DNA"/>
</dbReference>
<dbReference type="InterPro" id="IPR036010">
    <property type="entry name" value="2Fe-2S_ferredoxin-like_sf"/>
</dbReference>
<protein>
    <submittedName>
        <fullName evidence="4">DUF4445 domain-containing protein</fullName>
    </submittedName>
</protein>
<evidence type="ECO:0000259" key="1">
    <source>
        <dbReference type="Pfam" id="PF00111"/>
    </source>
</evidence>
<dbReference type="InterPro" id="IPR052911">
    <property type="entry name" value="Corrinoid_activation_enz"/>
</dbReference>
<dbReference type="InterPro" id="IPR041414">
    <property type="entry name" value="Raco-like_middle"/>
</dbReference>
<evidence type="ECO:0000259" key="3">
    <source>
        <dbReference type="Pfam" id="PF17651"/>
    </source>
</evidence>
<gene>
    <name evidence="4" type="ORF">H9763_00240</name>
</gene>
<comment type="caution">
    <text evidence="4">The sequence shown here is derived from an EMBL/GenBank/DDBJ whole genome shotgun (WGS) entry which is preliminary data.</text>
</comment>
<evidence type="ECO:0000313" key="4">
    <source>
        <dbReference type="EMBL" id="HJB89881.1"/>
    </source>
</evidence>